<keyword evidence="5 6" id="KW-0472">Membrane</keyword>
<keyword evidence="4 6" id="KW-1133">Transmembrane helix</keyword>
<dbReference type="Pfam" id="PF04286">
    <property type="entry name" value="DUF445"/>
    <property type="match status" value="1"/>
</dbReference>
<dbReference type="OrthoDB" id="9787430at2"/>
<organism evidence="7 8">
    <name type="scientific">Chitinophaga arvensicola</name>
    <dbReference type="NCBI Taxonomy" id="29529"/>
    <lineage>
        <taxon>Bacteria</taxon>
        <taxon>Pseudomonadati</taxon>
        <taxon>Bacteroidota</taxon>
        <taxon>Chitinophagia</taxon>
        <taxon>Chitinophagales</taxon>
        <taxon>Chitinophagaceae</taxon>
        <taxon>Chitinophaga</taxon>
    </lineage>
</organism>
<evidence type="ECO:0000256" key="1">
    <source>
        <dbReference type="ARBA" id="ARBA00004308"/>
    </source>
</evidence>
<dbReference type="PANTHER" id="PTHR35791">
    <property type="entry name" value="UPF0754 MEMBRANE PROTEIN YHEB"/>
    <property type="match status" value="1"/>
</dbReference>
<feature type="transmembrane region" description="Helical" evidence="6">
    <location>
        <begin position="176"/>
        <end position="195"/>
    </location>
</feature>
<sequence length="197" mass="21863">MIFFLPLIAAVIGWLLNSLAVNLLFRPYQPVKLGFITLQGLFPKKQPQLARSIGTLVAKQFSLEDIKNKLADPAQVQKIIPLVETHLDSFLRERLPKAMPVLSMFIGDSIVNQIKTHLVAELDTLFPVLIRQYLDNVAQDLNLEHLVAQKITGISAAQLETITQDLLRKELRSFKLLGAISGLITGLICMGISLLNG</sequence>
<dbReference type="RefSeq" id="WP_089895334.1">
    <property type="nucleotide sequence ID" value="NZ_FOJG01000001.1"/>
</dbReference>
<protein>
    <recommendedName>
        <fullName evidence="9">DUF445 domain-containing protein</fullName>
    </recommendedName>
</protein>
<dbReference type="Proteomes" id="UP000199310">
    <property type="component" value="Unassembled WGS sequence"/>
</dbReference>
<keyword evidence="3 6" id="KW-0812">Transmembrane</keyword>
<comment type="similarity">
    <text evidence="2">Belongs to the UPF0754 family.</text>
</comment>
<evidence type="ECO:0000256" key="3">
    <source>
        <dbReference type="ARBA" id="ARBA00022692"/>
    </source>
</evidence>
<evidence type="ECO:0000256" key="5">
    <source>
        <dbReference type="ARBA" id="ARBA00023136"/>
    </source>
</evidence>
<dbReference type="AlphaFoldDB" id="A0A1I0RCF0"/>
<evidence type="ECO:0000313" key="7">
    <source>
        <dbReference type="EMBL" id="SEW38513.1"/>
    </source>
</evidence>
<gene>
    <name evidence="7" type="ORF">SAMN04488122_2624</name>
</gene>
<feature type="transmembrane region" description="Helical" evidence="6">
    <location>
        <begin position="6"/>
        <end position="25"/>
    </location>
</feature>
<dbReference type="PANTHER" id="PTHR35791:SF1">
    <property type="entry name" value="UPF0754 MEMBRANE PROTEIN YHEB"/>
    <property type="match status" value="1"/>
</dbReference>
<evidence type="ECO:0000256" key="2">
    <source>
        <dbReference type="ARBA" id="ARBA00008053"/>
    </source>
</evidence>
<comment type="subcellular location">
    <subcellularLocation>
        <location evidence="1">Endomembrane system</location>
    </subcellularLocation>
</comment>
<evidence type="ECO:0000313" key="8">
    <source>
        <dbReference type="Proteomes" id="UP000199310"/>
    </source>
</evidence>
<dbReference type="STRING" id="29529.SAMN04488122_2624"/>
<accession>A0A1I0RCF0</accession>
<keyword evidence="8" id="KW-1185">Reference proteome</keyword>
<evidence type="ECO:0000256" key="6">
    <source>
        <dbReference type="SAM" id="Phobius"/>
    </source>
</evidence>
<dbReference type="EMBL" id="FOJG01000001">
    <property type="protein sequence ID" value="SEW38513.1"/>
    <property type="molecule type" value="Genomic_DNA"/>
</dbReference>
<dbReference type="GO" id="GO:0012505">
    <property type="term" value="C:endomembrane system"/>
    <property type="evidence" value="ECO:0007669"/>
    <property type="project" value="UniProtKB-SubCell"/>
</dbReference>
<proteinExistence type="inferred from homology"/>
<reference evidence="8" key="1">
    <citation type="submission" date="2016-10" db="EMBL/GenBank/DDBJ databases">
        <authorList>
            <person name="Varghese N."/>
            <person name="Submissions S."/>
        </authorList>
    </citation>
    <scope>NUCLEOTIDE SEQUENCE [LARGE SCALE GENOMIC DNA]</scope>
    <source>
        <strain evidence="8">DSM 3695</strain>
    </source>
</reference>
<evidence type="ECO:0008006" key="9">
    <source>
        <dbReference type="Google" id="ProtNLM"/>
    </source>
</evidence>
<name>A0A1I0RCF0_9BACT</name>
<evidence type="ECO:0000256" key="4">
    <source>
        <dbReference type="ARBA" id="ARBA00022989"/>
    </source>
</evidence>
<dbReference type="InterPro" id="IPR007383">
    <property type="entry name" value="DUF445"/>
</dbReference>